<protein>
    <submittedName>
        <fullName evidence="2">INO80 complex subunit B INO80B</fullName>
    </submittedName>
</protein>
<organism evidence="2 3">
    <name type="scientific">Carpediemonas membranifera</name>
    <dbReference type="NCBI Taxonomy" id="201153"/>
    <lineage>
        <taxon>Eukaryota</taxon>
        <taxon>Metamonada</taxon>
        <taxon>Carpediemonas-like organisms</taxon>
        <taxon>Carpediemonas</taxon>
    </lineage>
</organism>
<evidence type="ECO:0000256" key="1">
    <source>
        <dbReference type="SAM" id="MobiDB-lite"/>
    </source>
</evidence>
<keyword evidence="3" id="KW-1185">Reference proteome</keyword>
<sequence length="203" mass="22547">MEGSISTPTDAIEESTVFQFTLAWGPSRTNHSIQHVVKATMIGPDPIYARKKSVRVVRPQSTSASRVESAENSADEEEMPEEDDEMAFLNTHLTQRQLSRIASEANGTYKSVGFERKTAAPLSEEEQARRKAVNTRRKRQQVQRVIADAEAVYRRLLNPQSSKKATSAAPKRVTLGKGIHTVYSKKGVFVGLPKGGPKDLRLR</sequence>
<feature type="region of interest" description="Disordered" evidence="1">
    <location>
        <begin position="53"/>
        <end position="81"/>
    </location>
</feature>
<dbReference type="AlphaFoldDB" id="A0A8J6B0D3"/>
<dbReference type="EMBL" id="JAHDYR010000066">
    <property type="protein sequence ID" value="KAG9390287.1"/>
    <property type="molecule type" value="Genomic_DNA"/>
</dbReference>
<evidence type="ECO:0000313" key="2">
    <source>
        <dbReference type="EMBL" id="KAG9390287.1"/>
    </source>
</evidence>
<dbReference type="Proteomes" id="UP000717585">
    <property type="component" value="Unassembled WGS sequence"/>
</dbReference>
<accession>A0A8J6B0D3</accession>
<evidence type="ECO:0000313" key="3">
    <source>
        <dbReference type="Proteomes" id="UP000717585"/>
    </source>
</evidence>
<proteinExistence type="predicted"/>
<comment type="caution">
    <text evidence="2">The sequence shown here is derived from an EMBL/GenBank/DDBJ whole genome shotgun (WGS) entry which is preliminary data.</text>
</comment>
<gene>
    <name evidence="2" type="ORF">J8273_8327</name>
</gene>
<name>A0A8J6B0D3_9EUKA</name>
<feature type="compositionally biased region" description="Polar residues" evidence="1">
    <location>
        <begin position="59"/>
        <end position="72"/>
    </location>
</feature>
<reference evidence="2" key="1">
    <citation type="submission" date="2021-05" db="EMBL/GenBank/DDBJ databases">
        <title>A free-living protist that lacks canonical eukaryotic 1 DNA replication and segregation systems.</title>
        <authorList>
            <person name="Salas-Leiva D.E."/>
            <person name="Tromer E.C."/>
            <person name="Curtis B.A."/>
            <person name="Jerlstrom-Hultqvist J."/>
            <person name="Kolisko M."/>
            <person name="Yi Z."/>
            <person name="Salas-Leiva J.S."/>
            <person name="Gallot-Lavallee L."/>
            <person name="Kops G.J.P.L."/>
            <person name="Archibald J.M."/>
            <person name="Simpson A.G.B."/>
            <person name="Roger A.J."/>
        </authorList>
    </citation>
    <scope>NUCLEOTIDE SEQUENCE</scope>
    <source>
        <strain evidence="2">BICM</strain>
    </source>
</reference>